<evidence type="ECO:0000313" key="15">
    <source>
        <dbReference type="EMBL" id="KAL3869479.1"/>
    </source>
</evidence>
<evidence type="ECO:0000313" key="16">
    <source>
        <dbReference type="Proteomes" id="UP001634394"/>
    </source>
</evidence>
<name>A0ABD3W6G5_SINWO</name>
<dbReference type="CDD" id="cd20103">
    <property type="entry name" value="MBT_L3MBTL1-like_rpt3"/>
    <property type="match status" value="1"/>
</dbReference>
<dbReference type="FunFam" id="2.30.30.140:FF:000007">
    <property type="entry name" value="Lethal(3)malignant brain tumor-like protein 1"/>
    <property type="match status" value="1"/>
</dbReference>
<feature type="region of interest" description="Disordered" evidence="14">
    <location>
        <begin position="1331"/>
        <end position="1350"/>
    </location>
</feature>
<dbReference type="CDD" id="cd20101">
    <property type="entry name" value="MBT_L3MBTL1-like_rpt1"/>
    <property type="match status" value="1"/>
</dbReference>
<dbReference type="PROSITE" id="PS51079">
    <property type="entry name" value="MBT"/>
    <property type="match status" value="3"/>
</dbReference>
<feature type="compositionally biased region" description="Polar residues" evidence="14">
    <location>
        <begin position="1334"/>
        <end position="1343"/>
    </location>
</feature>
<dbReference type="InterPro" id="IPR004092">
    <property type="entry name" value="Mbt"/>
</dbReference>
<evidence type="ECO:0000256" key="5">
    <source>
        <dbReference type="ARBA" id="ARBA00022771"/>
    </source>
</evidence>
<dbReference type="SUPFAM" id="SSF63748">
    <property type="entry name" value="Tudor/PWWP/MBT"/>
    <property type="match status" value="3"/>
</dbReference>
<dbReference type="GO" id="GO:0080090">
    <property type="term" value="P:regulation of primary metabolic process"/>
    <property type="evidence" value="ECO:0007669"/>
    <property type="project" value="UniProtKB-ARBA"/>
</dbReference>
<evidence type="ECO:0000256" key="11">
    <source>
        <dbReference type="ARBA" id="ARBA00068102"/>
    </source>
</evidence>
<keyword evidence="8" id="KW-0805">Transcription regulation</keyword>
<keyword evidence="4" id="KW-0677">Repeat</keyword>
<feature type="compositionally biased region" description="Basic and acidic residues" evidence="14">
    <location>
        <begin position="833"/>
        <end position="850"/>
    </location>
</feature>
<feature type="region of interest" description="Disordered" evidence="14">
    <location>
        <begin position="240"/>
        <end position="261"/>
    </location>
</feature>
<feature type="region of interest" description="Disordered" evidence="14">
    <location>
        <begin position="1"/>
        <end position="22"/>
    </location>
</feature>
<proteinExistence type="predicted"/>
<keyword evidence="9" id="KW-0804">Transcription</keyword>
<dbReference type="InterPro" id="IPR036060">
    <property type="entry name" value="Znf_C2H2C_sf"/>
</dbReference>
<protein>
    <recommendedName>
        <fullName evidence="11">Lethal(3)malignant brain tumor-like protein 1</fullName>
    </recommendedName>
    <alternativeName>
        <fullName evidence="12">L(3)mbt protein homolog</fullName>
    </alternativeName>
</protein>
<dbReference type="Gene3D" id="3.30.60.160">
    <property type="match status" value="1"/>
</dbReference>
<feature type="region of interest" description="Disordered" evidence="14">
    <location>
        <begin position="1395"/>
        <end position="1438"/>
    </location>
</feature>
<feature type="compositionally biased region" description="Basic and acidic residues" evidence="14">
    <location>
        <begin position="1425"/>
        <end position="1438"/>
    </location>
</feature>
<dbReference type="EMBL" id="JBJQND010000008">
    <property type="protein sequence ID" value="KAL3869479.1"/>
    <property type="molecule type" value="Genomic_DNA"/>
</dbReference>
<dbReference type="InterPro" id="IPR038603">
    <property type="entry name" value="Znf_FCS_sf"/>
</dbReference>
<feature type="region of interest" description="Disordered" evidence="14">
    <location>
        <begin position="814"/>
        <end position="864"/>
    </location>
</feature>
<dbReference type="InterPro" id="IPR050548">
    <property type="entry name" value="PcG_chromatin_remod_factors"/>
</dbReference>
<evidence type="ECO:0000256" key="7">
    <source>
        <dbReference type="ARBA" id="ARBA00022853"/>
    </source>
</evidence>
<comment type="subcellular location">
    <subcellularLocation>
        <location evidence="1">Nucleus</location>
    </subcellularLocation>
</comment>
<evidence type="ECO:0000256" key="10">
    <source>
        <dbReference type="ARBA" id="ARBA00023242"/>
    </source>
</evidence>
<dbReference type="GO" id="GO:0060255">
    <property type="term" value="P:regulation of macromolecule metabolic process"/>
    <property type="evidence" value="ECO:0007669"/>
    <property type="project" value="UniProtKB-ARBA"/>
</dbReference>
<keyword evidence="10" id="KW-0539">Nucleus</keyword>
<keyword evidence="16" id="KW-1185">Reference proteome</keyword>
<dbReference type="CDD" id="cd20102">
    <property type="entry name" value="MBT_L3MBTL1-like_rpt2"/>
    <property type="match status" value="1"/>
</dbReference>
<feature type="region of interest" description="Disordered" evidence="14">
    <location>
        <begin position="660"/>
        <end position="766"/>
    </location>
</feature>
<keyword evidence="5" id="KW-0863">Zinc-finger</keyword>
<organism evidence="15 16">
    <name type="scientific">Sinanodonta woodiana</name>
    <name type="common">Chinese pond mussel</name>
    <name type="synonym">Anodonta woodiana</name>
    <dbReference type="NCBI Taxonomy" id="1069815"/>
    <lineage>
        <taxon>Eukaryota</taxon>
        <taxon>Metazoa</taxon>
        <taxon>Spiralia</taxon>
        <taxon>Lophotrochozoa</taxon>
        <taxon>Mollusca</taxon>
        <taxon>Bivalvia</taxon>
        <taxon>Autobranchia</taxon>
        <taxon>Heteroconchia</taxon>
        <taxon>Palaeoheterodonta</taxon>
        <taxon>Unionida</taxon>
        <taxon>Unionoidea</taxon>
        <taxon>Unionidae</taxon>
        <taxon>Unioninae</taxon>
        <taxon>Sinanodonta</taxon>
    </lineage>
</organism>
<evidence type="ECO:0000256" key="6">
    <source>
        <dbReference type="ARBA" id="ARBA00022833"/>
    </source>
</evidence>
<feature type="compositionally biased region" description="Basic and acidic residues" evidence="14">
    <location>
        <begin position="741"/>
        <end position="759"/>
    </location>
</feature>
<dbReference type="Pfam" id="PF02820">
    <property type="entry name" value="MBT"/>
    <property type="match status" value="3"/>
</dbReference>
<dbReference type="GO" id="GO:0006325">
    <property type="term" value="P:chromatin organization"/>
    <property type="evidence" value="ECO:0007669"/>
    <property type="project" value="UniProtKB-KW"/>
</dbReference>
<dbReference type="Gene3D" id="4.10.320.30">
    <property type="match status" value="2"/>
</dbReference>
<feature type="repeat" description="MBT" evidence="13">
    <location>
        <begin position="1169"/>
        <end position="1264"/>
    </location>
</feature>
<evidence type="ECO:0000256" key="9">
    <source>
        <dbReference type="ARBA" id="ARBA00023163"/>
    </source>
</evidence>
<evidence type="ECO:0000256" key="1">
    <source>
        <dbReference type="ARBA" id="ARBA00004123"/>
    </source>
</evidence>
<dbReference type="Gene3D" id="2.30.30.140">
    <property type="match status" value="3"/>
</dbReference>
<evidence type="ECO:0000256" key="3">
    <source>
        <dbReference type="ARBA" id="ARBA00022723"/>
    </source>
</evidence>
<dbReference type="PROSITE" id="PS51802">
    <property type="entry name" value="ZF_CCHHC"/>
    <property type="match status" value="2"/>
</dbReference>
<dbReference type="GO" id="GO:0008270">
    <property type="term" value="F:zinc ion binding"/>
    <property type="evidence" value="ECO:0007669"/>
    <property type="project" value="UniProtKB-KW"/>
</dbReference>
<evidence type="ECO:0000256" key="12">
    <source>
        <dbReference type="ARBA" id="ARBA00079425"/>
    </source>
</evidence>
<accession>A0ABD3W6G5</accession>
<evidence type="ECO:0000256" key="4">
    <source>
        <dbReference type="ARBA" id="ARBA00022737"/>
    </source>
</evidence>
<keyword evidence="6" id="KW-0862">Zinc</keyword>
<gene>
    <name evidence="15" type="ORF">ACJMK2_042156</name>
</gene>
<dbReference type="PANTHER" id="PTHR12247">
    <property type="entry name" value="POLYCOMB GROUP PROTEIN"/>
    <property type="match status" value="1"/>
</dbReference>
<evidence type="ECO:0000256" key="2">
    <source>
        <dbReference type="ARBA" id="ARBA00022491"/>
    </source>
</evidence>
<evidence type="ECO:0000256" key="13">
    <source>
        <dbReference type="PROSITE-ProRule" id="PRU00459"/>
    </source>
</evidence>
<evidence type="ECO:0000256" key="14">
    <source>
        <dbReference type="SAM" id="MobiDB-lite"/>
    </source>
</evidence>
<dbReference type="InterPro" id="IPR002515">
    <property type="entry name" value="Znf_C2H2C"/>
</dbReference>
<dbReference type="SMART" id="SM00561">
    <property type="entry name" value="MBT"/>
    <property type="match status" value="3"/>
</dbReference>
<keyword evidence="7" id="KW-0156">Chromatin regulator</keyword>
<feature type="compositionally biased region" description="Polar residues" evidence="14">
    <location>
        <begin position="669"/>
        <end position="687"/>
    </location>
</feature>
<dbReference type="Proteomes" id="UP001634394">
    <property type="component" value="Unassembled WGS sequence"/>
</dbReference>
<keyword evidence="3" id="KW-0479">Metal-binding</keyword>
<dbReference type="GO" id="GO:0005634">
    <property type="term" value="C:nucleus"/>
    <property type="evidence" value="ECO:0007669"/>
    <property type="project" value="UniProtKB-SubCell"/>
</dbReference>
<reference evidence="15 16" key="1">
    <citation type="submission" date="2024-11" db="EMBL/GenBank/DDBJ databases">
        <title>Chromosome-level genome assembly of the freshwater bivalve Anodonta woodiana.</title>
        <authorList>
            <person name="Chen X."/>
        </authorList>
    </citation>
    <scope>NUCLEOTIDE SEQUENCE [LARGE SCALE GENOMIC DNA]</scope>
    <source>
        <strain evidence="15">MN2024</strain>
        <tissue evidence="15">Gills</tissue>
    </source>
</reference>
<dbReference type="FunFam" id="4.10.320.30:FF:000001">
    <property type="entry name" value="Myelin transcription factor 1-like, a"/>
    <property type="match status" value="1"/>
</dbReference>
<sequence length="1545" mass="167381">MNTSDSQGSGDPDSHSPSKKIKMDNTSLDSIAIHVPVTVTATAVTSAVTMAPVSIASTTASGAANIQGGINLTISNGVINLKTSAAGPQPGSMTSITSPALAVRPTNINNMPSSLTVVKVANNPNTHVMTAIPQGITQLRFPGSVSLQQIRPPLGTSYLSPQTHVANVTSGAVPIKPGMAIPLQNVQVQQKLFSALPAGQTTNTATIQVAAPSSGLGHPRPQQIITQIQTLPKAQLIQSNKSTDGGTMTIQFPTPQGTNRSIPIVNKPPTMSEANKNPFGIVNTETKLKAGDQVKLPNVNSQSKLTLSQQTGTKAPDNQSGAVVQEVKLTLPFFQMATLSPNASVSKVDIKPGQIVALSQSPVGKVDSSKSVTLSQPVVVSKPDTVSQIGTPDSGAALNSQPTQAFVMNVNTPVTHVISKTVPVNQLSLTKIDSKTSMGTTTHPVSNKVETKTVPVAQLVVNKVENGPPAVTQIPDSKNSLSAQSTISSTKTTTSFQLIVSKTDGKSITSQPSNTPSFSAVEYSEATQPTVYNNSINVKHMIEPSVANVHEAVSSPSQQGSADFRPKQQECVIPPAIPAPKKPQWNKVGQLTSISKKPDKNLQPFKQISNLDQNKTAHGKELSLDATAVSQPISSSSISFFASSSMQNSDRVADKDMSENFEPDKTETCCKQSSDVSASCETQSEKPVTSGELVTIKKDSEISNNSSSESTKNGTSSACTSEEKQTKADNLSTERTCVEPSLEKKVPEVEQKANNKGDEPMDTTFGEGTDFDPASAMIWENGIGTLQGSNLKFRMNEFGIMEMVTDNLNCTEILDTSNESDNNPVQAPTDSAAEVKVKDEPEEVKEHEEEAGPSQDCESQIKEEEKNEDQISQCENCGEYGFATDFYKNGRFCSQSCVGAFASKRMRGVKKHGVMSKVVLGLQKRRKKFLLKGGEDADFEFKKDGIPGKKSKVFIWSKYLERENAIGASPKLFKDPFPNNKNGFKIGMKLEAVDHRHQNLYCVVSIAEVCGYRLRLHFDGYSDCYDFWTNADSPFIFPVGFCEKAQKILQPPKGFTVEGFNWNNYLKLAKAVAAPKYAFVTQTSQSVTPSAFRVGSKLEAVDKKNSSLICVATVADTLGDKILIHFDSWEESYDYWCDISSPYIHPAGWCQENGKLLSPPCDWKDVDTFTWDAFLNKSKSTAVPARAFKPRVPIPFESGMKVEVVDKRNTLLIRVASIVDVQDYMVKIHFDGWSDAYDYWLDDDSPDLHPPGWCAKTGHPLAPPILPSDLVVCPGQSGCPTPGCKGVGHIKGAKYTGHHSAFGCPYSQLNMNKENTLQDRLGAFRFDDTVPDLSPTTPKSNKQMDFPASPEVKKCPVQGCDGSGHVTGKFTAHHKISGCPLAAERAFSQKIKVPYTNGDIVPPPPRPKSTRGRKPRSYYLNMGDRMPKPKEKEQKDNNSLHHGIHQSVFQSSFISLPQRDLPLCWEQHTKLLPGVDKIRGNDVATWTIDQVANFVKTLLGCEEQAKAFREETSACPIAEMTITGGTFQPKKHLTSVKFDIFLIVG</sequence>
<feature type="repeat" description="MBT" evidence="13">
    <location>
        <begin position="954"/>
        <end position="1052"/>
    </location>
</feature>
<comment type="caution">
    <text evidence="15">The sequence shown here is derived from an EMBL/GenBank/DDBJ whole genome shotgun (WGS) entry which is preliminary data.</text>
</comment>
<keyword evidence="2" id="KW-0678">Repressor</keyword>
<feature type="repeat" description="MBT" evidence="13">
    <location>
        <begin position="1060"/>
        <end position="1160"/>
    </location>
</feature>
<feature type="compositionally biased region" description="Low complexity" evidence="14">
    <location>
        <begin position="702"/>
        <end position="717"/>
    </location>
</feature>
<feature type="compositionally biased region" description="Polar residues" evidence="14">
    <location>
        <begin position="814"/>
        <end position="829"/>
    </location>
</feature>
<dbReference type="Pfam" id="PF01530">
    <property type="entry name" value="zf-C2HC"/>
    <property type="match status" value="2"/>
</dbReference>
<evidence type="ECO:0000256" key="8">
    <source>
        <dbReference type="ARBA" id="ARBA00023015"/>
    </source>
</evidence>
<dbReference type="SUPFAM" id="SSF103637">
    <property type="entry name" value="CCHHC domain"/>
    <property type="match status" value="1"/>
</dbReference>
<dbReference type="PANTHER" id="PTHR12247:SF131">
    <property type="entry name" value="LD05287P"/>
    <property type="match status" value="1"/>
</dbReference>